<evidence type="ECO:0008006" key="2">
    <source>
        <dbReference type="Google" id="ProtNLM"/>
    </source>
</evidence>
<dbReference type="InterPro" id="IPR023393">
    <property type="entry name" value="START-like_dom_sf"/>
</dbReference>
<dbReference type="Gene3D" id="3.30.530.20">
    <property type="match status" value="1"/>
</dbReference>
<accession>A0A382L8A5</accession>
<dbReference type="EMBL" id="UINC01085511">
    <property type="protein sequence ID" value="SVC33138.1"/>
    <property type="molecule type" value="Genomic_DNA"/>
</dbReference>
<sequence>MFIRITEEIEASPEVVWKTISDIQTHVTWMTDASKIEITSEQTEGVGVTFNCDTKVGPLRTTDKMEVTEWIPDQTLTISHKGLVEGKGSFILERTSDARTLFVWEENLDFPNLLGGKIVEFFAKPTLKKIWRKNLYNLKHFIEMP</sequence>
<dbReference type="SUPFAM" id="SSF55961">
    <property type="entry name" value="Bet v1-like"/>
    <property type="match status" value="1"/>
</dbReference>
<dbReference type="Pfam" id="PF10604">
    <property type="entry name" value="Polyketide_cyc2"/>
    <property type="match status" value="1"/>
</dbReference>
<gene>
    <name evidence="1" type="ORF">METZ01_LOCUS285992</name>
</gene>
<dbReference type="CDD" id="cd07812">
    <property type="entry name" value="SRPBCC"/>
    <property type="match status" value="1"/>
</dbReference>
<protein>
    <recommendedName>
        <fullName evidence="2">Coenzyme Q-binding protein COQ10 START domain-containing protein</fullName>
    </recommendedName>
</protein>
<evidence type="ECO:0000313" key="1">
    <source>
        <dbReference type="EMBL" id="SVC33138.1"/>
    </source>
</evidence>
<reference evidence="1" key="1">
    <citation type="submission" date="2018-05" db="EMBL/GenBank/DDBJ databases">
        <authorList>
            <person name="Lanie J.A."/>
            <person name="Ng W.-L."/>
            <person name="Kazmierczak K.M."/>
            <person name="Andrzejewski T.M."/>
            <person name="Davidsen T.M."/>
            <person name="Wayne K.J."/>
            <person name="Tettelin H."/>
            <person name="Glass J.I."/>
            <person name="Rusch D."/>
            <person name="Podicherti R."/>
            <person name="Tsui H.-C.T."/>
            <person name="Winkler M.E."/>
        </authorList>
    </citation>
    <scope>NUCLEOTIDE SEQUENCE</scope>
</reference>
<organism evidence="1">
    <name type="scientific">marine metagenome</name>
    <dbReference type="NCBI Taxonomy" id="408172"/>
    <lineage>
        <taxon>unclassified sequences</taxon>
        <taxon>metagenomes</taxon>
        <taxon>ecological metagenomes</taxon>
    </lineage>
</organism>
<name>A0A382L8A5_9ZZZZ</name>
<dbReference type="InterPro" id="IPR019587">
    <property type="entry name" value="Polyketide_cyclase/dehydratase"/>
</dbReference>
<dbReference type="AlphaFoldDB" id="A0A382L8A5"/>
<proteinExistence type="predicted"/>